<name>W7IZC6_9PSEU</name>
<dbReference type="EMBL" id="AYXG01000100">
    <property type="protein sequence ID" value="EWC61906.1"/>
    <property type="molecule type" value="Genomic_DNA"/>
</dbReference>
<keyword evidence="2" id="KW-1185">Reference proteome</keyword>
<gene>
    <name evidence="1" type="ORF">UO65_2839</name>
</gene>
<dbReference type="Proteomes" id="UP000019277">
    <property type="component" value="Unassembled WGS sequence"/>
</dbReference>
<protein>
    <submittedName>
        <fullName evidence="1">Uncharacterized protein</fullName>
    </submittedName>
</protein>
<evidence type="ECO:0000313" key="2">
    <source>
        <dbReference type="Proteomes" id="UP000019277"/>
    </source>
</evidence>
<reference evidence="1 2" key="1">
    <citation type="journal article" date="2014" name="Genome Announc.">
        <title>Draft Genome Sequence of the Antitrypanosomally Active Sponge-Associated Bacterium Actinokineospora sp. Strain EG49.</title>
        <authorList>
            <person name="Harjes J."/>
            <person name="Ryu T."/>
            <person name="Abdelmohsen U.R."/>
            <person name="Moitinho-Silva L."/>
            <person name="Horn H."/>
            <person name="Ravasi T."/>
            <person name="Hentschel U."/>
        </authorList>
    </citation>
    <scope>NUCLEOTIDE SEQUENCE [LARGE SCALE GENOMIC DNA]</scope>
    <source>
        <strain evidence="1 2">EG49</strain>
    </source>
</reference>
<evidence type="ECO:0000313" key="1">
    <source>
        <dbReference type="EMBL" id="EWC61906.1"/>
    </source>
</evidence>
<comment type="caution">
    <text evidence="1">The sequence shown here is derived from an EMBL/GenBank/DDBJ whole genome shotgun (WGS) entry which is preliminary data.</text>
</comment>
<dbReference type="RefSeq" id="WP_035282587.1">
    <property type="nucleotide sequence ID" value="NZ_AYXG01000100.1"/>
</dbReference>
<dbReference type="AlphaFoldDB" id="W7IZC6"/>
<proteinExistence type="predicted"/>
<sequence length="126" mass="12589">MPPTATITATTPVSIASWVTPLVVLSNTGTATAYAGEHGVTPGSGTAVPAGETVELTNSRDGNLYLVAGEPTDVEVTRYATSEEVADYHRAAVSAATGVPSALIGGTTAAEMEASAALLNAWLAGE</sequence>
<dbReference type="Gene3D" id="2.60.120.10">
    <property type="entry name" value="Jelly Rolls"/>
    <property type="match status" value="1"/>
</dbReference>
<dbReference type="InterPro" id="IPR014710">
    <property type="entry name" value="RmlC-like_jellyroll"/>
</dbReference>
<organism evidence="1 2">
    <name type="scientific">Actinokineospora spheciospongiae</name>
    <dbReference type="NCBI Taxonomy" id="909613"/>
    <lineage>
        <taxon>Bacteria</taxon>
        <taxon>Bacillati</taxon>
        <taxon>Actinomycetota</taxon>
        <taxon>Actinomycetes</taxon>
        <taxon>Pseudonocardiales</taxon>
        <taxon>Pseudonocardiaceae</taxon>
        <taxon>Actinokineospora</taxon>
    </lineage>
</organism>
<accession>W7IZC6</accession>